<dbReference type="GO" id="GO:0008374">
    <property type="term" value="F:O-acyltransferase activity"/>
    <property type="evidence" value="ECO:0007669"/>
    <property type="project" value="TreeGrafter"/>
</dbReference>
<dbReference type="InterPro" id="IPR001451">
    <property type="entry name" value="Hexapep"/>
</dbReference>
<dbReference type="GO" id="GO:0005829">
    <property type="term" value="C:cytosol"/>
    <property type="evidence" value="ECO:0007669"/>
    <property type="project" value="TreeGrafter"/>
</dbReference>
<dbReference type="InterPro" id="IPR018357">
    <property type="entry name" value="Hexapep_transf_CS"/>
</dbReference>
<comment type="similarity">
    <text evidence="1">Belongs to the transferase hexapeptide repeat family.</text>
</comment>
<dbReference type="PANTHER" id="PTHR23416">
    <property type="entry name" value="SIALIC ACID SYNTHASE-RELATED"/>
    <property type="match status" value="1"/>
</dbReference>
<dbReference type="PROSITE" id="PS00101">
    <property type="entry name" value="HEXAPEP_TRANSFERASES"/>
    <property type="match status" value="1"/>
</dbReference>
<dbReference type="InterPro" id="IPR051159">
    <property type="entry name" value="Hexapeptide_acetyltransf"/>
</dbReference>
<dbReference type="EMBL" id="CR931632">
    <property type="protein sequence ID" value="CAI32703.1"/>
    <property type="molecule type" value="Genomic_DNA"/>
</dbReference>
<dbReference type="OMA" id="CTISAYQ"/>
<evidence type="ECO:0000256" key="3">
    <source>
        <dbReference type="ARBA" id="ARBA00022737"/>
    </source>
</evidence>
<dbReference type="PANTHER" id="PTHR23416:SF23">
    <property type="entry name" value="ACETYLTRANSFERASE C18B11.09C-RELATED"/>
    <property type="match status" value="1"/>
</dbReference>
<sequence>MNRIIKNIVGLLRANICLILLKVCRNKDLTFHYFLKFGKNVTVEQESNAKLILGKKIRVNAGGVLKVRKGAKLKISDDVFLSNNCMIACRKYIDIKSGVKCGPGVLIYDHDYDVSVPGGLKAKKFKTAPVMIGENVWIGANSIVLKGVSIGENSVVAAGSVVTKDIPADTIFIQKRLSREMKL</sequence>
<dbReference type="EMBL" id="CR926497">
    <property type="protein sequence ID" value="CAI30298.1"/>
    <property type="molecule type" value="Genomic_DNA"/>
</dbReference>
<proteinExistence type="inferred from homology"/>
<accession>P96477</accession>
<reference evidence="6" key="3">
    <citation type="journal article" date="2006" name="PLoS Genet.">
        <title>Genetic analysis of the capsular biosynthetic locus from all 90 pneumococcal serotypes.</title>
        <authorList>
            <person name="Bentley S.D."/>
            <person name="Aanensen D.M."/>
            <person name="Mavroidi A."/>
            <person name="Saunders D."/>
            <person name="Rabbinowitsch E."/>
            <person name="Collins M."/>
            <person name="Donohoe K."/>
            <person name="Harris D."/>
            <person name="Murphy L."/>
            <person name="Quail M.A."/>
            <person name="Samuel G."/>
            <person name="Skovsted I.C."/>
            <person name="Kaltoft M.S."/>
            <person name="Barrell B."/>
            <person name="Reeves P.R."/>
            <person name="Parkhill J."/>
            <person name="Spratt B.G."/>
        </authorList>
    </citation>
    <scope>NUCLEOTIDE SEQUENCE</scope>
    <source>
        <strain evidence="6">519/43</strain>
    </source>
</reference>
<dbReference type="AlphaFoldDB" id="P96477"/>
<evidence type="ECO:0000256" key="2">
    <source>
        <dbReference type="ARBA" id="ARBA00022679"/>
    </source>
</evidence>
<reference evidence="5" key="2">
    <citation type="submission" date="2004-12" db="EMBL/GenBank/DDBJ databases">
        <title>Genetic analysis of the capsular biosynthetic locus from all 90 serotypes of Streptococcus pneumoniae.</title>
        <authorList>
            <person name="Bentley S.D."/>
            <person name="Aanensen D."/>
            <person name="Mavroidi A."/>
            <person name="Saunders D."/>
            <person name="Rabbinowitsch E."/>
            <person name="Collins M."/>
            <person name="Donaghue K."/>
            <person name="Harris D."/>
            <person name="Kaltoft M.S."/>
            <person name="Murphy L."/>
            <person name="Quail M.A."/>
            <person name="Samual G."/>
            <person name="Skovsted I.C."/>
            <person name="Barrell B.G."/>
            <person name="Reeves P."/>
            <person name="Parkhill J."/>
            <person name="Spratt B.G."/>
        </authorList>
    </citation>
    <scope>NUCLEOTIDE SEQUENCE</scope>
    <source>
        <strain evidence="5">519/43</strain>
    </source>
</reference>
<reference evidence="4" key="1">
    <citation type="journal article" date="1997" name="Mol. Microbiol.">
        <title>Molecular organization of the genes required for the synthesis of type 1 capsular polysaccharide of Streptococcus pneumoniae: formation of binary encapsulated pneumococci and identification of cryptic dTDP-rhamnose biosynthesis genes.</title>
        <authorList>
            <person name="Munoz R."/>
            <person name="Mollerach M.E."/>
            <person name="Lopez R."/>
            <person name="Garcia E."/>
        </authorList>
    </citation>
    <scope>NUCLEOTIDE SEQUENCE</scope>
    <source>
        <strain evidence="4">13868</strain>
    </source>
</reference>
<keyword evidence="2 5" id="KW-0808">Transferase</keyword>
<dbReference type="InterPro" id="IPR011004">
    <property type="entry name" value="Trimer_LpxA-like_sf"/>
</dbReference>
<dbReference type="PATRIC" id="fig|1313.6914.peg.160"/>
<dbReference type="EMBL" id="Z83335">
    <property type="protein sequence ID" value="CAB05924.1"/>
    <property type="molecule type" value="Genomic_DNA"/>
</dbReference>
<gene>
    <name evidence="4" type="primary">cap1F</name>
    <name evidence="5" type="synonym">wchC</name>
    <name evidence="5" type="ORF">SPC01_0010</name>
</gene>
<evidence type="ECO:0000313" key="4">
    <source>
        <dbReference type="EMBL" id="CAB05924.1"/>
    </source>
</evidence>
<dbReference type="Gene3D" id="2.160.10.10">
    <property type="entry name" value="Hexapeptide repeat proteins"/>
    <property type="match status" value="1"/>
</dbReference>
<dbReference type="GeneID" id="45652183"/>
<dbReference type="Pfam" id="PF14602">
    <property type="entry name" value="Hexapep_2"/>
    <property type="match status" value="1"/>
</dbReference>
<keyword evidence="3" id="KW-0677">Repeat</keyword>
<dbReference type="CDD" id="cd04647">
    <property type="entry name" value="LbH_MAT_like"/>
    <property type="match status" value="1"/>
</dbReference>
<dbReference type="RefSeq" id="WP_001079795.1">
    <property type="nucleotide sequence ID" value="NZ_AP026922.1"/>
</dbReference>
<protein>
    <submittedName>
        <fullName evidence="5">Galacturonic acid acetyl transferase</fullName>
    </submittedName>
    <submittedName>
        <fullName evidence="4">Galacturonic acid acetylase</fullName>
    </submittedName>
</protein>
<dbReference type="SUPFAM" id="SSF51161">
    <property type="entry name" value="Trimeric LpxA-like enzymes"/>
    <property type="match status" value="1"/>
</dbReference>
<evidence type="ECO:0000313" key="5">
    <source>
        <dbReference type="EMBL" id="CAI30298.1"/>
    </source>
</evidence>
<organism evidence="4">
    <name type="scientific">Streptococcus pneumoniae</name>
    <dbReference type="NCBI Taxonomy" id="1313"/>
    <lineage>
        <taxon>Bacteria</taxon>
        <taxon>Bacillati</taxon>
        <taxon>Bacillota</taxon>
        <taxon>Bacilli</taxon>
        <taxon>Lactobacillales</taxon>
        <taxon>Streptococcaceae</taxon>
        <taxon>Streptococcus</taxon>
    </lineage>
</organism>
<name>P96477_STREE</name>
<evidence type="ECO:0000256" key="1">
    <source>
        <dbReference type="ARBA" id="ARBA00007274"/>
    </source>
</evidence>
<evidence type="ECO:0000313" key="6">
    <source>
        <dbReference type="EMBL" id="CAI32703.1"/>
    </source>
</evidence>